<name>A0AAW5C6J0_9FIRM</name>
<proteinExistence type="predicted"/>
<reference evidence="2" key="3">
    <citation type="submission" date="2022-01" db="EMBL/GenBank/DDBJ databases">
        <title>Collection of gut derived symbiotic bacterial strains cultured from healthy donors.</title>
        <authorList>
            <person name="Lin H."/>
            <person name="Kohout C."/>
            <person name="Waligurski E."/>
            <person name="Pamer E.G."/>
        </authorList>
    </citation>
    <scope>NUCLEOTIDE SEQUENCE</scope>
    <source>
        <strain evidence="2">DFI.6.55</strain>
    </source>
</reference>
<dbReference type="EMBL" id="JAAITT010000080">
    <property type="protein sequence ID" value="NSJ52550.1"/>
    <property type="molecule type" value="Genomic_DNA"/>
</dbReference>
<keyword evidence="4" id="KW-1185">Reference proteome</keyword>
<feature type="region of interest" description="Disordered" evidence="1">
    <location>
        <begin position="1"/>
        <end position="30"/>
    </location>
</feature>
<dbReference type="Proteomes" id="UP000669239">
    <property type="component" value="Unassembled WGS sequence"/>
</dbReference>
<feature type="compositionally biased region" description="Polar residues" evidence="1">
    <location>
        <begin position="84"/>
        <end position="108"/>
    </location>
</feature>
<evidence type="ECO:0000313" key="2">
    <source>
        <dbReference type="EMBL" id="MCG4747884.1"/>
    </source>
</evidence>
<accession>A0AAW5C6J0</accession>
<reference evidence="3" key="2">
    <citation type="submission" date="2020-02" db="EMBL/GenBank/DDBJ databases">
        <authorList>
            <person name="Littmann E."/>
            <person name="Sorbara M."/>
        </authorList>
    </citation>
    <scope>NUCLEOTIDE SEQUENCE</scope>
    <source>
        <strain evidence="3">MSK.1.17</strain>
    </source>
</reference>
<reference evidence="3 4" key="1">
    <citation type="journal article" date="2020" name="Cell Host Microbe">
        <title>Functional and Genomic Variation between Human-Derived Isolates of Lachnospiraceae Reveals Inter- and Intra-Species Diversity.</title>
        <authorList>
            <person name="Sorbara M.T."/>
            <person name="Littmann E.R."/>
            <person name="Fontana E."/>
            <person name="Moody T.U."/>
            <person name="Kohout C.E."/>
            <person name="Gjonbalaj M."/>
            <person name="Eaton V."/>
            <person name="Seok R."/>
            <person name="Leiner I.M."/>
            <person name="Pamer E.G."/>
        </authorList>
    </citation>
    <scope>NUCLEOTIDE SEQUENCE [LARGE SCALE GENOMIC DNA]</scope>
    <source>
        <strain evidence="3 4">MSK.1.17</strain>
    </source>
</reference>
<dbReference type="Proteomes" id="UP001299608">
    <property type="component" value="Unassembled WGS sequence"/>
</dbReference>
<dbReference type="AlphaFoldDB" id="A0AAW5C6J0"/>
<protein>
    <submittedName>
        <fullName evidence="2">FlxA-like family protein</fullName>
    </submittedName>
</protein>
<sequence length="127" mass="13965">MNISSIGNQTKPYISPQNQSNDTIDSLRKQRERLAKQLEDVKSRPKNSQAEQDAAVAQKQALEKQIAVIDQKIQKGSQSKDGDTSGASSLTMQNLDSTSASDLSVSKSKNQIYLNIQHTGRLLDTYA</sequence>
<feature type="compositionally biased region" description="Polar residues" evidence="1">
    <location>
        <begin position="1"/>
        <end position="24"/>
    </location>
</feature>
<comment type="caution">
    <text evidence="2">The sequence shown here is derived from an EMBL/GenBank/DDBJ whole genome shotgun (WGS) entry which is preliminary data.</text>
</comment>
<organism evidence="2 5">
    <name type="scientific">Enterocloster aldenensis</name>
    <dbReference type="NCBI Taxonomy" id="358742"/>
    <lineage>
        <taxon>Bacteria</taxon>
        <taxon>Bacillati</taxon>
        <taxon>Bacillota</taxon>
        <taxon>Clostridia</taxon>
        <taxon>Lachnospirales</taxon>
        <taxon>Lachnospiraceae</taxon>
        <taxon>Enterocloster</taxon>
    </lineage>
</organism>
<evidence type="ECO:0000313" key="5">
    <source>
        <dbReference type="Proteomes" id="UP001299608"/>
    </source>
</evidence>
<gene>
    <name evidence="3" type="ORF">G5B36_28315</name>
    <name evidence="2" type="ORF">L0N08_20880</name>
</gene>
<dbReference type="RefSeq" id="WP_165642701.1">
    <property type="nucleotide sequence ID" value="NZ_JAAITT010000080.1"/>
</dbReference>
<evidence type="ECO:0000256" key="1">
    <source>
        <dbReference type="SAM" id="MobiDB-lite"/>
    </source>
</evidence>
<evidence type="ECO:0000313" key="4">
    <source>
        <dbReference type="Proteomes" id="UP000669239"/>
    </source>
</evidence>
<dbReference type="EMBL" id="JAKNGE010000029">
    <property type="protein sequence ID" value="MCG4747884.1"/>
    <property type="molecule type" value="Genomic_DNA"/>
</dbReference>
<evidence type="ECO:0000313" key="3">
    <source>
        <dbReference type="EMBL" id="NSJ52550.1"/>
    </source>
</evidence>
<feature type="region of interest" description="Disordered" evidence="1">
    <location>
        <begin position="70"/>
        <end position="108"/>
    </location>
</feature>